<dbReference type="Proteomes" id="UP000183832">
    <property type="component" value="Unassembled WGS sequence"/>
</dbReference>
<dbReference type="EMBL" id="CVRI01000047">
    <property type="protein sequence ID" value="CRK97231.1"/>
    <property type="molecule type" value="Genomic_DNA"/>
</dbReference>
<keyword evidence="2" id="KW-1185">Reference proteome</keyword>
<reference evidence="1 2" key="1">
    <citation type="submission" date="2015-04" db="EMBL/GenBank/DDBJ databases">
        <authorList>
            <person name="Syromyatnikov M.Y."/>
            <person name="Popov V.N."/>
        </authorList>
    </citation>
    <scope>NUCLEOTIDE SEQUENCE [LARGE SCALE GENOMIC DNA]</scope>
</reference>
<sequence>MKRTLSKNKIFNCEKHIYYCCSFVEKTMKGLRLRLRLRLNKINNDRPMNTIKNEYLVELVERALE</sequence>
<dbReference type="AlphaFoldDB" id="A0A1J1IAB8"/>
<evidence type="ECO:0000313" key="2">
    <source>
        <dbReference type="Proteomes" id="UP000183832"/>
    </source>
</evidence>
<organism evidence="1 2">
    <name type="scientific">Clunio marinus</name>
    <dbReference type="NCBI Taxonomy" id="568069"/>
    <lineage>
        <taxon>Eukaryota</taxon>
        <taxon>Metazoa</taxon>
        <taxon>Ecdysozoa</taxon>
        <taxon>Arthropoda</taxon>
        <taxon>Hexapoda</taxon>
        <taxon>Insecta</taxon>
        <taxon>Pterygota</taxon>
        <taxon>Neoptera</taxon>
        <taxon>Endopterygota</taxon>
        <taxon>Diptera</taxon>
        <taxon>Nematocera</taxon>
        <taxon>Chironomoidea</taxon>
        <taxon>Chironomidae</taxon>
        <taxon>Clunio</taxon>
    </lineage>
</organism>
<proteinExistence type="predicted"/>
<accession>A0A1J1IAB8</accession>
<protein>
    <submittedName>
        <fullName evidence="1">CLUMA_CG010627, isoform A</fullName>
    </submittedName>
</protein>
<gene>
    <name evidence="1" type="ORF">CLUMA_CG010627</name>
</gene>
<evidence type="ECO:0000313" key="1">
    <source>
        <dbReference type="EMBL" id="CRK97231.1"/>
    </source>
</evidence>
<name>A0A1J1IAB8_9DIPT</name>